<evidence type="ECO:0000256" key="13">
    <source>
        <dbReference type="ARBA" id="ARBA00022833"/>
    </source>
</evidence>
<dbReference type="Proteomes" id="UP001218788">
    <property type="component" value="Unassembled WGS sequence"/>
</dbReference>
<protein>
    <recommendedName>
        <fullName evidence="5">Carboxypeptidase Q</fullName>
    </recommendedName>
    <alternativeName>
        <fullName evidence="20">Plasma glutamate carboxypeptidase</fullName>
    </alternativeName>
</protein>
<keyword evidence="8" id="KW-0645">Protease</keyword>
<dbReference type="Gene3D" id="3.50.30.30">
    <property type="match status" value="1"/>
</dbReference>
<evidence type="ECO:0000256" key="18">
    <source>
        <dbReference type="ARBA" id="ARBA00023228"/>
    </source>
</evidence>
<evidence type="ECO:0000256" key="7">
    <source>
        <dbReference type="ARBA" id="ARBA00022645"/>
    </source>
</evidence>
<evidence type="ECO:0000256" key="9">
    <source>
        <dbReference type="ARBA" id="ARBA00022723"/>
    </source>
</evidence>
<organism evidence="22 23">
    <name type="scientific">Alteromonas gilva</name>
    <dbReference type="NCBI Taxonomy" id="2987522"/>
    <lineage>
        <taxon>Bacteria</taxon>
        <taxon>Pseudomonadati</taxon>
        <taxon>Pseudomonadota</taxon>
        <taxon>Gammaproteobacteria</taxon>
        <taxon>Alteromonadales</taxon>
        <taxon>Alteromonadaceae</taxon>
        <taxon>Alteromonas/Salinimonas group</taxon>
        <taxon>Alteromonas</taxon>
    </lineage>
</organism>
<sequence length="476" mass="50630">MDYSRRKQVNQRSLTGAFVVAAGLIFGAVLPGQAALSDQQVTTLDTIKRDVSAASHSYQLIESLTTEVGARMVGTPGADLATDWAVNKMNQLGFDKVWVEESDAQLWQRGDLSASITAPYPHKLVAIALGGSVGTNGKPVEAEVVYFANLQALQDAPANSLTGKIAYVGYRMERHIDGHGYGKAVGARVAGASAAAQKGAVAFVMRSVGTDTNRIAHTGMMRYEDGVKKIPAVALSNPDADLLENMLHREEPVKFSLTTNASGPTGKTVTIANVIGEVTGSESPDELITLGAHIDSWDVGTGAIDDGIGIGIVLAAGHYIANMPTRPARTIRVILFAAEEIGLVGVRDYVARHKDNISNHMIGAEWDFGNGRIYQLEPGVGPSALNSIRDFATYLAPMGVALAPTNTAKGQSDMSLLGAAGQPAVNFAPDGLDYFDYHHTDNDTLDKVDQEALKVNTAIYTLFAWYAASSEVNFHQ</sequence>
<accession>A0ABT5L0T4</accession>
<evidence type="ECO:0000256" key="6">
    <source>
        <dbReference type="ARBA" id="ARBA00022525"/>
    </source>
</evidence>
<dbReference type="PANTHER" id="PTHR12053">
    <property type="entry name" value="PROTEASE FAMILY M28 PLASMA GLUTAMATE CARBOXYPEPTIDASE-RELATED"/>
    <property type="match status" value="1"/>
</dbReference>
<evidence type="ECO:0000256" key="8">
    <source>
        <dbReference type="ARBA" id="ARBA00022670"/>
    </source>
</evidence>
<dbReference type="Pfam" id="PF04389">
    <property type="entry name" value="Peptidase_M28"/>
    <property type="match status" value="1"/>
</dbReference>
<evidence type="ECO:0000256" key="19">
    <source>
        <dbReference type="ARBA" id="ARBA00025833"/>
    </source>
</evidence>
<dbReference type="InterPro" id="IPR007484">
    <property type="entry name" value="Peptidase_M28"/>
</dbReference>
<comment type="subcellular location">
    <subcellularLocation>
        <location evidence="1">Endoplasmic reticulum</location>
    </subcellularLocation>
    <subcellularLocation>
        <location evidence="3">Golgi apparatus</location>
    </subcellularLocation>
    <subcellularLocation>
        <location evidence="2">Lysosome</location>
    </subcellularLocation>
    <subcellularLocation>
        <location evidence="4">Secreted</location>
    </subcellularLocation>
</comment>
<evidence type="ECO:0000313" key="23">
    <source>
        <dbReference type="Proteomes" id="UP001218788"/>
    </source>
</evidence>
<dbReference type="PANTHER" id="PTHR12053:SF3">
    <property type="entry name" value="CARBOXYPEPTIDASE Q"/>
    <property type="match status" value="1"/>
</dbReference>
<keyword evidence="7" id="KW-0121">Carboxypeptidase</keyword>
<proteinExistence type="predicted"/>
<name>A0ABT5L0T4_9ALTE</name>
<feature type="domain" description="Peptidase M28" evidence="21">
    <location>
        <begin position="273"/>
        <end position="459"/>
    </location>
</feature>
<evidence type="ECO:0000256" key="5">
    <source>
        <dbReference type="ARBA" id="ARBA00014116"/>
    </source>
</evidence>
<evidence type="ECO:0000256" key="3">
    <source>
        <dbReference type="ARBA" id="ARBA00004555"/>
    </source>
</evidence>
<evidence type="ECO:0000313" key="22">
    <source>
        <dbReference type="EMBL" id="MDC8830639.1"/>
    </source>
</evidence>
<keyword evidence="17" id="KW-0325">Glycoprotein</keyword>
<keyword evidence="11" id="KW-0378">Hydrolase</keyword>
<keyword evidence="16" id="KW-0865">Zymogen</keyword>
<keyword evidence="18" id="KW-0458">Lysosome</keyword>
<dbReference type="RefSeq" id="WP_273639560.1">
    <property type="nucleotide sequence ID" value="NZ_JAQQXP010000001.1"/>
</dbReference>
<evidence type="ECO:0000259" key="21">
    <source>
        <dbReference type="Pfam" id="PF04389"/>
    </source>
</evidence>
<evidence type="ECO:0000256" key="10">
    <source>
        <dbReference type="ARBA" id="ARBA00022729"/>
    </source>
</evidence>
<keyword evidence="9" id="KW-0479">Metal-binding</keyword>
<evidence type="ECO:0000256" key="20">
    <source>
        <dbReference type="ARBA" id="ARBA00033328"/>
    </source>
</evidence>
<keyword evidence="14" id="KW-0333">Golgi apparatus</keyword>
<reference evidence="22 23" key="1">
    <citation type="submission" date="2022-10" db="EMBL/GenBank/DDBJ databases">
        <title>Alteromonas sp. chi3 Genome sequencing.</title>
        <authorList>
            <person name="Park S."/>
        </authorList>
    </citation>
    <scope>NUCLEOTIDE SEQUENCE [LARGE SCALE GENOMIC DNA]</scope>
    <source>
        <strain evidence="23">chi3</strain>
    </source>
</reference>
<keyword evidence="10" id="KW-0732">Signal</keyword>
<keyword evidence="23" id="KW-1185">Reference proteome</keyword>
<keyword evidence="6" id="KW-0964">Secreted</keyword>
<dbReference type="SUPFAM" id="SSF53187">
    <property type="entry name" value="Zn-dependent exopeptidases"/>
    <property type="match status" value="1"/>
</dbReference>
<gene>
    <name evidence="22" type="ORF">OIK42_07680</name>
</gene>
<evidence type="ECO:0000256" key="16">
    <source>
        <dbReference type="ARBA" id="ARBA00023145"/>
    </source>
</evidence>
<evidence type="ECO:0000256" key="12">
    <source>
        <dbReference type="ARBA" id="ARBA00022824"/>
    </source>
</evidence>
<evidence type="ECO:0000256" key="1">
    <source>
        <dbReference type="ARBA" id="ARBA00004240"/>
    </source>
</evidence>
<dbReference type="Gene3D" id="3.40.630.10">
    <property type="entry name" value="Zn peptidases"/>
    <property type="match status" value="1"/>
</dbReference>
<evidence type="ECO:0000256" key="11">
    <source>
        <dbReference type="ARBA" id="ARBA00022801"/>
    </source>
</evidence>
<comment type="subunit">
    <text evidence="19">Homodimer. The monomeric form is inactive while the homodimer is active.</text>
</comment>
<evidence type="ECO:0000256" key="2">
    <source>
        <dbReference type="ARBA" id="ARBA00004371"/>
    </source>
</evidence>
<evidence type="ECO:0000256" key="4">
    <source>
        <dbReference type="ARBA" id="ARBA00004613"/>
    </source>
</evidence>
<comment type="caution">
    <text evidence="22">The sequence shown here is derived from an EMBL/GenBank/DDBJ whole genome shotgun (WGS) entry which is preliminary data.</text>
</comment>
<keyword evidence="13" id="KW-0862">Zinc</keyword>
<evidence type="ECO:0000256" key="14">
    <source>
        <dbReference type="ARBA" id="ARBA00023034"/>
    </source>
</evidence>
<keyword evidence="12" id="KW-0256">Endoplasmic reticulum</keyword>
<keyword evidence="15" id="KW-0482">Metalloprotease</keyword>
<evidence type="ECO:0000256" key="15">
    <source>
        <dbReference type="ARBA" id="ARBA00023049"/>
    </source>
</evidence>
<evidence type="ECO:0000256" key="17">
    <source>
        <dbReference type="ARBA" id="ARBA00023180"/>
    </source>
</evidence>
<dbReference type="EMBL" id="JAQQXP010000001">
    <property type="protein sequence ID" value="MDC8830639.1"/>
    <property type="molecule type" value="Genomic_DNA"/>
</dbReference>
<dbReference type="InterPro" id="IPR039866">
    <property type="entry name" value="CPQ"/>
</dbReference>